<dbReference type="Pfam" id="PF21857">
    <property type="entry name" value="DUF6913"/>
    <property type="match status" value="1"/>
</dbReference>
<name>A0A0L8V339_9BACT</name>
<organism evidence="1 2">
    <name type="scientific">Sunxiuqinia dokdonensis</name>
    <dbReference type="NCBI Taxonomy" id="1409788"/>
    <lineage>
        <taxon>Bacteria</taxon>
        <taxon>Pseudomonadati</taxon>
        <taxon>Bacteroidota</taxon>
        <taxon>Bacteroidia</taxon>
        <taxon>Marinilabiliales</taxon>
        <taxon>Prolixibacteraceae</taxon>
        <taxon>Sunxiuqinia</taxon>
    </lineage>
</organism>
<dbReference type="InterPro" id="IPR054207">
    <property type="entry name" value="DUF6913"/>
</dbReference>
<proteinExistence type="predicted"/>
<dbReference type="OrthoDB" id="1120923at2"/>
<keyword evidence="2" id="KW-1185">Reference proteome</keyword>
<sequence length="171" mass="19560">MSFKNQIIGWLLKREQRKLNRPVRVVNLGQVKTAGILWKADDREVFDLLTSQLKKLGIHVNSLCFSSQRGSVRGEALFSPNDISILGKIKNEEISKFIAHKFDVLIDISLSSGIEIQYLRCLSHARFKTGWSEAKPDYFDLSIDVSRRKEPSYLAEQIIHYLGELNKQAVV</sequence>
<evidence type="ECO:0000313" key="1">
    <source>
        <dbReference type="EMBL" id="KOH42773.1"/>
    </source>
</evidence>
<reference evidence="2" key="1">
    <citation type="submission" date="2015-07" db="EMBL/GenBank/DDBJ databases">
        <title>Genome sequencing of Sunxiuqinia dokdonensis strain SK.</title>
        <authorList>
            <person name="Ahn S."/>
            <person name="Kim B.-C."/>
        </authorList>
    </citation>
    <scope>NUCLEOTIDE SEQUENCE [LARGE SCALE GENOMIC DNA]</scope>
    <source>
        <strain evidence="2">SK</strain>
    </source>
</reference>
<dbReference type="Proteomes" id="UP000036958">
    <property type="component" value="Unassembled WGS sequence"/>
</dbReference>
<dbReference type="EMBL" id="LGIA01000212">
    <property type="protein sequence ID" value="KOH42773.1"/>
    <property type="molecule type" value="Genomic_DNA"/>
</dbReference>
<gene>
    <name evidence="1" type="ORF">NC99_44160</name>
</gene>
<accession>A0A0L8V339</accession>
<dbReference type="RefSeq" id="WP_053188380.1">
    <property type="nucleotide sequence ID" value="NZ_LGIA01000212.1"/>
</dbReference>
<protein>
    <submittedName>
        <fullName evidence="1">Uncharacterized protein</fullName>
    </submittedName>
</protein>
<evidence type="ECO:0000313" key="2">
    <source>
        <dbReference type="Proteomes" id="UP000036958"/>
    </source>
</evidence>
<dbReference type="STRING" id="1409788.NC99_44160"/>
<dbReference type="AlphaFoldDB" id="A0A0L8V339"/>
<comment type="caution">
    <text evidence="1">The sequence shown here is derived from an EMBL/GenBank/DDBJ whole genome shotgun (WGS) entry which is preliminary data.</text>
</comment>